<protein>
    <submittedName>
        <fullName evidence="1">Uncharacterized protein</fullName>
    </submittedName>
</protein>
<accession>A0A1L7DS09</accession>
<sequence>MMSRQLRKVAVRAIVETHLHGGTAKAADALGNVYQWSRERGVWEFWITEDATFKVEHLARGWTNIPRKVFHGTFYIKVAS</sequence>
<reference evidence="1 2" key="1">
    <citation type="submission" date="2016-11" db="EMBL/GenBank/DDBJ databases">
        <authorList>
            <person name="Shneider M.M."/>
            <person name="Kabanova A.P."/>
            <person name="Vo T.N.H."/>
            <person name="Samarov N.I."/>
            <person name="Korzhenkov A.A."/>
            <person name="Toshchakov S.V."/>
            <person name="Miroshnikov K.K."/>
            <person name="Ignatov A.N."/>
            <person name="Kulikov E.E."/>
            <person name="Miroshnkov K.A."/>
        </authorList>
    </citation>
    <scope>NUCLEOTIDE SEQUENCE [LARGE SCALE GENOMIC DNA]</scope>
</reference>
<dbReference type="Proteomes" id="UP000221450">
    <property type="component" value="Segment"/>
</dbReference>
<evidence type="ECO:0000313" key="1">
    <source>
        <dbReference type="EMBL" id="APU03036.1"/>
    </source>
</evidence>
<dbReference type="EMBL" id="KY124276">
    <property type="protein sequence ID" value="APU03036.1"/>
    <property type="molecule type" value="Genomic_DNA"/>
</dbReference>
<organism evidence="1 2">
    <name type="scientific">Pectobacterium phage PP81</name>
    <dbReference type="NCBI Taxonomy" id="1927014"/>
    <lineage>
        <taxon>Viruses</taxon>
        <taxon>Duplodnaviria</taxon>
        <taxon>Heunggongvirae</taxon>
        <taxon>Uroviricota</taxon>
        <taxon>Caudoviricetes</taxon>
        <taxon>Autographivirales</taxon>
        <taxon>Autotranscriptaviridae</taxon>
        <taxon>Studiervirinae</taxon>
        <taxon>Pektosvirus</taxon>
        <taxon>Pektosvirus PP81</taxon>
    </lineage>
</organism>
<evidence type="ECO:0000313" key="2">
    <source>
        <dbReference type="Proteomes" id="UP000221450"/>
    </source>
</evidence>
<name>A0A1L7DS09_9CAUD</name>
<proteinExistence type="predicted"/>
<gene>
    <name evidence="1" type="ORF">PP81_gp13</name>
</gene>